<dbReference type="AlphaFoldDB" id="A0AA36NIY7"/>
<feature type="domain" description="RING-type" evidence="4">
    <location>
        <begin position="251"/>
        <end position="286"/>
    </location>
</feature>
<feature type="compositionally biased region" description="Basic and acidic residues" evidence="3">
    <location>
        <begin position="1"/>
        <end position="11"/>
    </location>
</feature>
<reference evidence="5" key="1">
    <citation type="submission" date="2023-08" db="EMBL/GenBank/DDBJ databases">
        <authorList>
            <person name="Chen Y."/>
            <person name="Shah S."/>
            <person name="Dougan E. K."/>
            <person name="Thang M."/>
            <person name="Chan C."/>
        </authorList>
    </citation>
    <scope>NUCLEOTIDE SEQUENCE</scope>
</reference>
<dbReference type="PANTHER" id="PTHR14879">
    <property type="entry name" value="CASPASE REGULATOR, RING FINGER DOMAIN-CONTAINING"/>
    <property type="match status" value="1"/>
</dbReference>
<feature type="region of interest" description="Disordered" evidence="3">
    <location>
        <begin position="93"/>
        <end position="129"/>
    </location>
</feature>
<keyword evidence="2" id="KW-0175">Coiled coil</keyword>
<feature type="coiled-coil region" evidence="2">
    <location>
        <begin position="140"/>
        <end position="167"/>
    </location>
</feature>
<dbReference type="PANTHER" id="PTHR14879:SF5">
    <property type="entry name" value="RING-TYPE DOMAIN-CONTAINING PROTEIN"/>
    <property type="match status" value="1"/>
</dbReference>
<evidence type="ECO:0000256" key="2">
    <source>
        <dbReference type="SAM" id="Coils"/>
    </source>
</evidence>
<evidence type="ECO:0000313" key="6">
    <source>
        <dbReference type="Proteomes" id="UP001178507"/>
    </source>
</evidence>
<evidence type="ECO:0000256" key="3">
    <source>
        <dbReference type="SAM" id="MobiDB-lite"/>
    </source>
</evidence>
<keyword evidence="6" id="KW-1185">Reference proteome</keyword>
<evidence type="ECO:0000256" key="1">
    <source>
        <dbReference type="PROSITE-ProRule" id="PRU00175"/>
    </source>
</evidence>
<feature type="coiled-coil region" evidence="2">
    <location>
        <begin position="214"/>
        <end position="248"/>
    </location>
</feature>
<gene>
    <name evidence="5" type="ORF">EVOR1521_LOCUS26630</name>
</gene>
<evidence type="ECO:0000259" key="4">
    <source>
        <dbReference type="PROSITE" id="PS50089"/>
    </source>
</evidence>
<dbReference type="InterPro" id="IPR051728">
    <property type="entry name" value="RING-FYVE_E3_ubiquitin-ligase"/>
</dbReference>
<dbReference type="PROSITE" id="PS50089">
    <property type="entry name" value="ZF_RING_2"/>
    <property type="match status" value="1"/>
</dbReference>
<dbReference type="GO" id="GO:0008270">
    <property type="term" value="F:zinc ion binding"/>
    <property type="evidence" value="ECO:0007669"/>
    <property type="project" value="UniProtKB-KW"/>
</dbReference>
<keyword evidence="1" id="KW-0862">Zinc</keyword>
<protein>
    <recommendedName>
        <fullName evidence="4">RING-type domain-containing protein</fullName>
    </recommendedName>
</protein>
<dbReference type="SUPFAM" id="SSF57850">
    <property type="entry name" value="RING/U-box"/>
    <property type="match status" value="1"/>
</dbReference>
<dbReference type="EMBL" id="CAUJNA010003525">
    <property type="protein sequence ID" value="CAJ1404108.1"/>
    <property type="molecule type" value="Genomic_DNA"/>
</dbReference>
<comment type="caution">
    <text evidence="5">The sequence shown here is derived from an EMBL/GenBank/DDBJ whole genome shotgun (WGS) entry which is preliminary data.</text>
</comment>
<name>A0AA36NIY7_9DINO</name>
<sequence>MEAANGKRSDDTLGQAKPSELRGAAGQPLGARLRGAAKRSLSEDSLNSGASLSRTLASGAFRRAASHGRLLDDQSARSVASSLGAVMRAATTIQSVPGSSDEPMESAGAEATPLKARPPPGSGGGTGRWRVRAYEGPEDFDRIRSELRQQEKELEHQLELRRVLQASLNSERERSAELAKTNALNAELLRACEEKLQGQRRVSDADTQELADQVDALLLLKRQLYQRIQSLEQERTSLLSQREEAVSDRSCVACLDRLANTVLLRCRHLCCCEGCAKRVTQCPVCRQNVRDRITVFMP</sequence>
<feature type="region of interest" description="Disordered" evidence="3">
    <location>
        <begin position="1"/>
        <end position="50"/>
    </location>
</feature>
<organism evidence="5 6">
    <name type="scientific">Effrenium voratum</name>
    <dbReference type="NCBI Taxonomy" id="2562239"/>
    <lineage>
        <taxon>Eukaryota</taxon>
        <taxon>Sar</taxon>
        <taxon>Alveolata</taxon>
        <taxon>Dinophyceae</taxon>
        <taxon>Suessiales</taxon>
        <taxon>Symbiodiniaceae</taxon>
        <taxon>Effrenium</taxon>
    </lineage>
</organism>
<dbReference type="InterPro" id="IPR013083">
    <property type="entry name" value="Znf_RING/FYVE/PHD"/>
</dbReference>
<dbReference type="InterPro" id="IPR001841">
    <property type="entry name" value="Znf_RING"/>
</dbReference>
<proteinExistence type="predicted"/>
<keyword evidence="1" id="KW-0863">Zinc-finger</keyword>
<keyword evidence="1" id="KW-0479">Metal-binding</keyword>
<dbReference type="Pfam" id="PF13920">
    <property type="entry name" value="zf-C3HC4_3"/>
    <property type="match status" value="1"/>
</dbReference>
<dbReference type="Proteomes" id="UP001178507">
    <property type="component" value="Unassembled WGS sequence"/>
</dbReference>
<dbReference type="Gene3D" id="3.30.40.10">
    <property type="entry name" value="Zinc/RING finger domain, C3HC4 (zinc finger)"/>
    <property type="match status" value="1"/>
</dbReference>
<accession>A0AA36NIY7</accession>
<evidence type="ECO:0000313" key="5">
    <source>
        <dbReference type="EMBL" id="CAJ1404108.1"/>
    </source>
</evidence>